<keyword evidence="3" id="KW-0804">Transcription</keyword>
<keyword evidence="2" id="KW-0238">DNA-binding</keyword>
<comment type="caution">
    <text evidence="5">The sequence shown here is derived from an EMBL/GenBank/DDBJ whole genome shotgun (WGS) entry which is preliminary data.</text>
</comment>
<dbReference type="CDD" id="cd00093">
    <property type="entry name" value="HTH_XRE"/>
    <property type="match status" value="1"/>
</dbReference>
<dbReference type="Gene3D" id="1.10.260.40">
    <property type="entry name" value="lambda repressor-like DNA-binding domains"/>
    <property type="match status" value="1"/>
</dbReference>
<proteinExistence type="predicted"/>
<sequence length="100" mass="11199">NIISGLNEAIKYEKEGTLKGIRTRRVTIAPVPHYGANKIKSIRNNIGLSQLAFSKAFGVSKKTVEAWEAGRNEPQGPAQRILELLQKESDLFEKHEIVRT</sequence>
<protein>
    <recommendedName>
        <fullName evidence="4">HTH cro/C1-type domain-containing protein</fullName>
    </recommendedName>
</protein>
<dbReference type="GO" id="GO:0003677">
    <property type="term" value="F:DNA binding"/>
    <property type="evidence" value="ECO:0007669"/>
    <property type="project" value="UniProtKB-KW"/>
</dbReference>
<accession>X1AQH3</accession>
<evidence type="ECO:0000259" key="4">
    <source>
        <dbReference type="PROSITE" id="PS50943"/>
    </source>
</evidence>
<dbReference type="PANTHER" id="PTHR36511">
    <property type="entry name" value="MERR FAMILY BACTERIAL REGULATORY PROTEIN"/>
    <property type="match status" value="1"/>
</dbReference>
<reference evidence="5" key="1">
    <citation type="journal article" date="2014" name="Front. Microbiol.">
        <title>High frequency of phylogenetically diverse reductive dehalogenase-homologous genes in deep subseafloor sedimentary metagenomes.</title>
        <authorList>
            <person name="Kawai M."/>
            <person name="Futagami T."/>
            <person name="Toyoda A."/>
            <person name="Takaki Y."/>
            <person name="Nishi S."/>
            <person name="Hori S."/>
            <person name="Arai W."/>
            <person name="Tsubouchi T."/>
            <person name="Morono Y."/>
            <person name="Uchiyama I."/>
            <person name="Ito T."/>
            <person name="Fujiyama A."/>
            <person name="Inagaki F."/>
            <person name="Takami H."/>
        </authorList>
    </citation>
    <scope>NUCLEOTIDE SEQUENCE</scope>
    <source>
        <strain evidence="5">Expedition CK06-06</strain>
    </source>
</reference>
<evidence type="ECO:0000256" key="2">
    <source>
        <dbReference type="ARBA" id="ARBA00023125"/>
    </source>
</evidence>
<dbReference type="SMART" id="SM00530">
    <property type="entry name" value="HTH_XRE"/>
    <property type="match status" value="1"/>
</dbReference>
<dbReference type="PANTHER" id="PTHR36511:SF3">
    <property type="entry name" value="ANTITOXIN HIGA-2"/>
    <property type="match status" value="1"/>
</dbReference>
<feature type="domain" description="HTH cro/C1-type" evidence="4">
    <location>
        <begin position="39"/>
        <end position="92"/>
    </location>
</feature>
<evidence type="ECO:0000256" key="3">
    <source>
        <dbReference type="ARBA" id="ARBA00023163"/>
    </source>
</evidence>
<dbReference type="AlphaFoldDB" id="X1AQH3"/>
<dbReference type="SUPFAM" id="SSF47413">
    <property type="entry name" value="lambda repressor-like DNA-binding domains"/>
    <property type="match status" value="1"/>
</dbReference>
<dbReference type="InterPro" id="IPR010982">
    <property type="entry name" value="Lambda_DNA-bd_dom_sf"/>
</dbReference>
<dbReference type="InterPro" id="IPR001387">
    <property type="entry name" value="Cro/C1-type_HTH"/>
</dbReference>
<evidence type="ECO:0000313" key="5">
    <source>
        <dbReference type="EMBL" id="GAG71607.1"/>
    </source>
</evidence>
<dbReference type="PROSITE" id="PS50943">
    <property type="entry name" value="HTH_CROC1"/>
    <property type="match status" value="1"/>
</dbReference>
<organism evidence="5">
    <name type="scientific">marine sediment metagenome</name>
    <dbReference type="NCBI Taxonomy" id="412755"/>
    <lineage>
        <taxon>unclassified sequences</taxon>
        <taxon>metagenomes</taxon>
        <taxon>ecological metagenomes</taxon>
    </lineage>
</organism>
<feature type="non-terminal residue" evidence="5">
    <location>
        <position position="1"/>
    </location>
</feature>
<dbReference type="Pfam" id="PF01381">
    <property type="entry name" value="HTH_3"/>
    <property type="match status" value="1"/>
</dbReference>
<evidence type="ECO:0000256" key="1">
    <source>
        <dbReference type="ARBA" id="ARBA00023015"/>
    </source>
</evidence>
<gene>
    <name evidence="5" type="ORF">S01H4_08741</name>
</gene>
<name>X1AQH3_9ZZZZ</name>
<keyword evidence="1" id="KW-0805">Transcription regulation</keyword>
<dbReference type="EMBL" id="BART01003047">
    <property type="protein sequence ID" value="GAG71607.1"/>
    <property type="molecule type" value="Genomic_DNA"/>
</dbReference>
<dbReference type="InterPro" id="IPR052359">
    <property type="entry name" value="HTH-type_reg/antitoxin"/>
</dbReference>